<dbReference type="SUPFAM" id="SSF117916">
    <property type="entry name" value="Fe-S cluster assembly (FSCA) domain-like"/>
    <property type="match status" value="1"/>
</dbReference>
<proteinExistence type="predicted"/>
<sequence length="101" mass="11502">MRYYVPQSSGPVERRLAKILRERKEPHGKLLKDKEILKGVEISEGGIVELWITPTHPYCPCCVNDLIELRNEVKKTRGVLACHIEVVGIPQANRWTAAINE</sequence>
<reference evidence="1" key="1">
    <citation type="submission" date="2014-11" db="EMBL/GenBank/DDBJ databases">
        <authorList>
            <person name="Zhu J."/>
            <person name="Qi W."/>
            <person name="Song R."/>
        </authorList>
    </citation>
    <scope>NUCLEOTIDE SEQUENCE</scope>
</reference>
<dbReference type="InterPro" id="IPR034904">
    <property type="entry name" value="FSCA_dom_sf"/>
</dbReference>
<organism evidence="1">
    <name type="scientific">uncultured Poseidoniia archaeon</name>
    <dbReference type="NCBI Taxonomy" id="1697135"/>
    <lineage>
        <taxon>Archaea</taxon>
        <taxon>Methanobacteriati</taxon>
        <taxon>Thermoplasmatota</taxon>
        <taxon>Candidatus Poseidoniia</taxon>
        <taxon>environmental samples</taxon>
    </lineage>
</organism>
<dbReference type="AlphaFoldDB" id="A0A1B1TA19"/>
<reference evidence="1" key="2">
    <citation type="journal article" date="2015" name="ISME J.">
        <title>A new class of marine Euryarchaeota group II from the Mediterranean deep chlorophyll maximum.</title>
        <authorList>
            <person name="Martin-Cuadrado A.B."/>
            <person name="Garcia-Heredia I."/>
            <person name="Molto A.G."/>
            <person name="Lopez-Ubeda R."/>
            <person name="Kimes N."/>
            <person name="Lopez-Garcia P."/>
            <person name="Moreira D."/>
            <person name="Rodriguez-Valera F."/>
        </authorList>
    </citation>
    <scope>NUCLEOTIDE SEQUENCE</scope>
</reference>
<dbReference type="EMBL" id="KP211813">
    <property type="protein sequence ID" value="ANV79103.1"/>
    <property type="molecule type" value="Genomic_DNA"/>
</dbReference>
<protein>
    <recommendedName>
        <fullName evidence="2">MIP18 family-like domain-containing protein</fullName>
    </recommendedName>
</protein>
<evidence type="ECO:0008006" key="2">
    <source>
        <dbReference type="Google" id="ProtNLM"/>
    </source>
</evidence>
<accession>A0A1B1TA19</accession>
<name>A0A1B1TA19_9ARCH</name>
<evidence type="ECO:0000313" key="1">
    <source>
        <dbReference type="EMBL" id="ANV79103.1"/>
    </source>
</evidence>